<name>A0A399DVD5_9DEIN</name>
<dbReference type="InterPro" id="IPR008977">
    <property type="entry name" value="PHM/PNGase_F_dom_sf"/>
</dbReference>
<dbReference type="Gene3D" id="2.60.120.230">
    <property type="match status" value="1"/>
</dbReference>
<sequence length="174" mass="19454">MTLAAPVEVRCPPGASGPACERGYALERSELKRVAEGIHWLCGTSVEDYLRRPLGDGSRQATHCDFPVREDGTALGVLAHMHLRGTAFRITLNPGTPAEKILLDIPRWDFQWQGEYWFERPIALKQGDRVRISCVYDNAEAIPGPDGKPLEPRYITWGEGTYDEMCLGGISWVR</sequence>
<dbReference type="EMBL" id="QXDL01000431">
    <property type="protein sequence ID" value="RIH74261.1"/>
    <property type="molecule type" value="Genomic_DNA"/>
</dbReference>
<proteinExistence type="predicted"/>
<evidence type="ECO:0000313" key="3">
    <source>
        <dbReference type="Proteomes" id="UP000265715"/>
    </source>
</evidence>
<evidence type="ECO:0000256" key="1">
    <source>
        <dbReference type="ARBA" id="ARBA00023157"/>
    </source>
</evidence>
<gene>
    <name evidence="2" type="ORF">Mterra_04100</name>
</gene>
<dbReference type="Proteomes" id="UP000265715">
    <property type="component" value="Unassembled WGS sequence"/>
</dbReference>
<evidence type="ECO:0000313" key="2">
    <source>
        <dbReference type="EMBL" id="RIH74261.1"/>
    </source>
</evidence>
<dbReference type="InterPro" id="IPR014784">
    <property type="entry name" value="Cu2_ascorb_mOase-like_C"/>
</dbReference>
<dbReference type="GO" id="GO:0016715">
    <property type="term" value="F:oxidoreductase activity, acting on paired donors, with incorporation or reduction of molecular oxygen, reduced ascorbate as one donor, and incorporation of one atom of oxygen"/>
    <property type="evidence" value="ECO:0007669"/>
    <property type="project" value="InterPro"/>
</dbReference>
<keyword evidence="3" id="KW-1185">Reference proteome</keyword>
<protein>
    <submittedName>
        <fullName evidence="2">Uncharacterized protein</fullName>
    </submittedName>
</protein>
<reference evidence="2 3" key="1">
    <citation type="submission" date="2018-08" db="EMBL/GenBank/DDBJ databases">
        <title>Meiothermus terrae DSM 26712 genome sequencing project.</title>
        <authorList>
            <person name="Da Costa M.S."/>
            <person name="Albuquerque L."/>
            <person name="Raposo P."/>
            <person name="Froufe H.J.C."/>
            <person name="Barroso C.S."/>
            <person name="Egas C."/>
        </authorList>
    </citation>
    <scope>NUCLEOTIDE SEQUENCE [LARGE SCALE GENOMIC DNA]</scope>
    <source>
        <strain evidence="2 3">DSM 26712</strain>
    </source>
</reference>
<comment type="caution">
    <text evidence="2">The sequence shown here is derived from an EMBL/GenBank/DDBJ whole genome shotgun (WGS) entry which is preliminary data.</text>
</comment>
<dbReference type="SUPFAM" id="SSF49742">
    <property type="entry name" value="PHM/PNGase F"/>
    <property type="match status" value="1"/>
</dbReference>
<organism evidence="2 3">
    <name type="scientific">Calidithermus terrae</name>
    <dbReference type="NCBI Taxonomy" id="1408545"/>
    <lineage>
        <taxon>Bacteria</taxon>
        <taxon>Thermotogati</taxon>
        <taxon>Deinococcota</taxon>
        <taxon>Deinococci</taxon>
        <taxon>Thermales</taxon>
        <taxon>Thermaceae</taxon>
        <taxon>Calidithermus</taxon>
    </lineage>
</organism>
<dbReference type="AlphaFoldDB" id="A0A399DVD5"/>
<keyword evidence="1" id="KW-1015">Disulfide bond</keyword>
<accession>A0A399DVD5</accession>